<evidence type="ECO:0000256" key="3">
    <source>
        <dbReference type="SAM" id="Coils"/>
    </source>
</evidence>
<keyword evidence="5" id="KW-1185">Reference proteome</keyword>
<evidence type="ECO:0000256" key="2">
    <source>
        <dbReference type="ARBA" id="ARBA00023054"/>
    </source>
</evidence>
<feature type="coiled-coil region" evidence="3">
    <location>
        <begin position="123"/>
        <end position="195"/>
    </location>
</feature>
<proteinExistence type="inferred from homology"/>
<protein>
    <submittedName>
        <fullName evidence="4">HEAT repeat-containing protein</fullName>
    </submittedName>
</protein>
<organism evidence="4 5">
    <name type="scientific">Hibiscus syriacus</name>
    <name type="common">Rose of Sharon</name>
    <dbReference type="NCBI Taxonomy" id="106335"/>
    <lineage>
        <taxon>Eukaryota</taxon>
        <taxon>Viridiplantae</taxon>
        <taxon>Streptophyta</taxon>
        <taxon>Embryophyta</taxon>
        <taxon>Tracheophyta</taxon>
        <taxon>Spermatophyta</taxon>
        <taxon>Magnoliopsida</taxon>
        <taxon>eudicotyledons</taxon>
        <taxon>Gunneridae</taxon>
        <taxon>Pentapetalae</taxon>
        <taxon>rosids</taxon>
        <taxon>malvids</taxon>
        <taxon>Malvales</taxon>
        <taxon>Malvaceae</taxon>
        <taxon>Malvoideae</taxon>
        <taxon>Hibiscus</taxon>
    </lineage>
</organism>
<feature type="coiled-coil region" evidence="3">
    <location>
        <begin position="36"/>
        <end position="94"/>
    </location>
</feature>
<dbReference type="Pfam" id="PF05701">
    <property type="entry name" value="WEMBL"/>
    <property type="match status" value="1"/>
</dbReference>
<accession>A0A6A3BP56</accession>
<keyword evidence="2 3" id="KW-0175">Coiled coil</keyword>
<dbReference type="GO" id="GO:0009904">
    <property type="term" value="P:chloroplast accumulation movement"/>
    <property type="evidence" value="ECO:0007669"/>
    <property type="project" value="TreeGrafter"/>
</dbReference>
<dbReference type="GO" id="GO:0005829">
    <property type="term" value="C:cytosol"/>
    <property type="evidence" value="ECO:0007669"/>
    <property type="project" value="TreeGrafter"/>
</dbReference>
<evidence type="ECO:0000256" key="1">
    <source>
        <dbReference type="ARBA" id="ARBA00005485"/>
    </source>
</evidence>
<dbReference type="AlphaFoldDB" id="A0A6A3BP56"/>
<reference evidence="4" key="1">
    <citation type="submission" date="2019-09" db="EMBL/GenBank/DDBJ databases">
        <title>Draft genome information of white flower Hibiscus syriacus.</title>
        <authorList>
            <person name="Kim Y.-M."/>
        </authorList>
    </citation>
    <scope>NUCLEOTIDE SEQUENCE [LARGE SCALE GENOMIC DNA]</scope>
    <source>
        <strain evidence="4">YM2019G1</strain>
    </source>
</reference>
<feature type="coiled-coil region" evidence="3">
    <location>
        <begin position="231"/>
        <end position="321"/>
    </location>
</feature>
<comment type="caution">
    <text evidence="4">The sequence shown here is derived from an EMBL/GenBank/DDBJ whole genome shotgun (WGS) entry which is preliminary data.</text>
</comment>
<dbReference type="PANTHER" id="PTHR32054">
    <property type="entry name" value="HEAVY CHAIN, PUTATIVE, EXPRESSED-RELATED-RELATED"/>
    <property type="match status" value="1"/>
</dbReference>
<dbReference type="InterPro" id="IPR008545">
    <property type="entry name" value="Web"/>
</dbReference>
<dbReference type="PANTHER" id="PTHR32054:SF2">
    <property type="entry name" value="PROTEIN PLASTID MOVEMENT IMPAIRED 2"/>
    <property type="match status" value="1"/>
</dbReference>
<evidence type="ECO:0000313" key="4">
    <source>
        <dbReference type="EMBL" id="KAE8718716.1"/>
    </source>
</evidence>
<dbReference type="EMBL" id="VEPZ02000801">
    <property type="protein sequence ID" value="KAE8718716.1"/>
    <property type="molecule type" value="Genomic_DNA"/>
</dbReference>
<gene>
    <name evidence="4" type="ORF">F3Y22_tig00109992pilonHSYRG00007</name>
</gene>
<name>A0A6A3BP56_HIBSY</name>
<dbReference type="GO" id="GO:0009903">
    <property type="term" value="P:chloroplast avoidance movement"/>
    <property type="evidence" value="ECO:0007669"/>
    <property type="project" value="TreeGrafter"/>
</dbReference>
<dbReference type="Proteomes" id="UP000436088">
    <property type="component" value="Unassembled WGS sequence"/>
</dbReference>
<sequence length="398" mass="44945">MSRYKESRKIAESAKFKAESELFTAKETVKDLASMIEESNLKAKEKIEDVESLKKKGKLEDKASVFTSLKSYRYAEVMKELEVVKHELSELKLEMVSIVAEKARAVEEFEDSSSKMISNGRYIEELRKEIEAANEEHVLVELARIEALKEAADIEAQKEKEADELKQVKDQKHSSESINKELLEAKNELASIREEGFRYMSSMDVIRNELKPVTEETENLKKTEEKTDLRVKSLNSKLLRAKSKLEAVTAAEGKAKSIVIDLSLTLEQLRTEAEASKKEKALITEDITKIEEEIRKIEFEVDSTEGKLQAAVEELEAVKLAETSALEKLRSLIETTMQSRASASNQSSKITISKFEYDYLTGRAVGAEEIADMKVAAAEAWTEALKASEREILKMAKC</sequence>
<comment type="similarity">
    <text evidence="1">Belongs to the WEB family.</text>
</comment>
<evidence type="ECO:0000313" key="5">
    <source>
        <dbReference type="Proteomes" id="UP000436088"/>
    </source>
</evidence>